<dbReference type="AlphaFoldDB" id="A0A8J8GKQ5"/>
<keyword evidence="8" id="KW-1185">Reference proteome</keyword>
<sequence>MRYLDVSLRQPPAERHPMHQFLVDHDEYDASRLLYGNQYAADEHAVLFHVDGPPREPYERALEDVSSLLAFELSPCRDESFYLYVRERLTDSDRTFVDAVEQPGLILIPPLEFRADGTIRLKAVGPDDAVQTIVDDVSEVMRVDVRSVGEYCAGRIDARVDLTRRQFEAVSAAVDCGYYRATRDGSLEDVAERLGCSSGTAGELLRRAERTVMRGVVDGGPF</sequence>
<feature type="domain" description="HTH bat-type" evidence="3">
    <location>
        <begin position="162"/>
        <end position="214"/>
    </location>
</feature>
<dbReference type="OrthoDB" id="27447at2157"/>
<evidence type="ECO:0000259" key="4">
    <source>
        <dbReference type="Pfam" id="PF24278"/>
    </source>
</evidence>
<dbReference type="Proteomes" id="UP001016761">
    <property type="component" value="Unassembled WGS sequence"/>
</dbReference>
<evidence type="ECO:0000313" key="7">
    <source>
        <dbReference type="Proteomes" id="UP000728647"/>
    </source>
</evidence>
<dbReference type="EMBL" id="JABURA010000001">
    <property type="protein sequence ID" value="NUB91446.1"/>
    <property type="molecule type" value="Genomic_DNA"/>
</dbReference>
<dbReference type="RefSeq" id="WP_174680704.1">
    <property type="nucleotide sequence ID" value="NZ_JABUQZ010000001.1"/>
</dbReference>
<evidence type="ECO:0000259" key="3">
    <source>
        <dbReference type="Pfam" id="PF04967"/>
    </source>
</evidence>
<dbReference type="InterPro" id="IPR056493">
    <property type="entry name" value="HVO_0513_N"/>
</dbReference>
<dbReference type="EMBL" id="JABUQZ010000001">
    <property type="protein sequence ID" value="NUC72814.1"/>
    <property type="molecule type" value="Genomic_DNA"/>
</dbReference>
<proteinExistence type="predicted"/>
<gene>
    <name evidence="5" type="ORF">HT576_10495</name>
    <name evidence="6" type="ORF">HTZ84_10920</name>
</gene>
<dbReference type="Pfam" id="PF24278">
    <property type="entry name" value="HVO_0513_N"/>
    <property type="match status" value="1"/>
</dbReference>
<evidence type="ECO:0000313" key="6">
    <source>
        <dbReference type="EMBL" id="NUC72814.1"/>
    </source>
</evidence>
<comment type="caution">
    <text evidence="5">The sequence shown here is derived from an EMBL/GenBank/DDBJ whole genome shotgun (WGS) entry which is preliminary data.</text>
</comment>
<dbReference type="PANTHER" id="PTHR34236">
    <property type="entry name" value="DIMETHYL SULFOXIDE REDUCTASE TRANSCRIPTIONAL ACTIVATOR"/>
    <property type="match status" value="1"/>
</dbReference>
<accession>A0A8J8GKQ5</accession>
<keyword evidence="1" id="KW-0805">Transcription regulation</keyword>
<dbReference type="PANTHER" id="PTHR34236:SF1">
    <property type="entry name" value="DIMETHYL SULFOXIDE REDUCTASE TRANSCRIPTIONAL ACTIVATOR"/>
    <property type="match status" value="1"/>
</dbReference>
<dbReference type="InterPro" id="IPR007050">
    <property type="entry name" value="HTH_bacterioopsin"/>
</dbReference>
<protein>
    <submittedName>
        <fullName evidence="5">Helix-turn-helix domain-containing protein</fullName>
    </submittedName>
</protein>
<keyword evidence="2" id="KW-0804">Transcription</keyword>
<evidence type="ECO:0000313" key="5">
    <source>
        <dbReference type="EMBL" id="NUB91446.1"/>
    </source>
</evidence>
<organism evidence="5 7">
    <name type="scientific">Haloterrigena gelatinilytica</name>
    <dbReference type="NCBI Taxonomy" id="2741724"/>
    <lineage>
        <taxon>Archaea</taxon>
        <taxon>Methanobacteriati</taxon>
        <taxon>Methanobacteriota</taxon>
        <taxon>Stenosarchaea group</taxon>
        <taxon>Halobacteria</taxon>
        <taxon>Halobacteriales</taxon>
        <taxon>Natrialbaceae</taxon>
        <taxon>Haloterrigena</taxon>
    </lineage>
</organism>
<dbReference type="Proteomes" id="UP000728647">
    <property type="component" value="Unassembled WGS sequence"/>
</dbReference>
<evidence type="ECO:0000256" key="1">
    <source>
        <dbReference type="ARBA" id="ARBA00023015"/>
    </source>
</evidence>
<feature type="domain" description="HVO-0513-like N-terminal" evidence="4">
    <location>
        <begin position="16"/>
        <end position="151"/>
    </location>
</feature>
<evidence type="ECO:0000256" key="2">
    <source>
        <dbReference type="ARBA" id="ARBA00023163"/>
    </source>
</evidence>
<evidence type="ECO:0000313" key="8">
    <source>
        <dbReference type="Proteomes" id="UP001016761"/>
    </source>
</evidence>
<dbReference type="Pfam" id="PF04967">
    <property type="entry name" value="HTH_10"/>
    <property type="match status" value="1"/>
</dbReference>
<name>A0A8J8GKQ5_9EURY</name>
<reference evidence="5 8" key="1">
    <citation type="submission" date="2020-06" db="EMBL/GenBank/DDBJ databases">
        <title>Haloterrigena sp. nov., an extremely halophilic archaeon isolated from a saline sediment.</title>
        <authorList>
            <person name="Liu B.-B."/>
        </authorList>
    </citation>
    <scope>NUCLEOTIDE SEQUENCE</scope>
    <source>
        <strain evidence="5">SYSU A121-1</strain>
        <strain evidence="6 8">SYSU A558-1</strain>
    </source>
</reference>